<dbReference type="OrthoDB" id="9802385at2"/>
<evidence type="ECO:0008006" key="3">
    <source>
        <dbReference type="Google" id="ProtNLM"/>
    </source>
</evidence>
<comment type="caution">
    <text evidence="1">The sequence shown here is derived from an EMBL/GenBank/DDBJ whole genome shotgun (WGS) entry which is preliminary data.</text>
</comment>
<keyword evidence="2" id="KW-1185">Reference proteome</keyword>
<dbReference type="AlphaFoldDB" id="A0A2P7S196"/>
<dbReference type="Gene3D" id="1.10.3210.10">
    <property type="entry name" value="Hypothetical protein af1432"/>
    <property type="match status" value="1"/>
</dbReference>
<proteinExistence type="predicted"/>
<dbReference type="Proteomes" id="UP000240653">
    <property type="component" value="Unassembled WGS sequence"/>
</dbReference>
<accession>A0A2P7S196</accession>
<evidence type="ECO:0000313" key="2">
    <source>
        <dbReference type="Proteomes" id="UP000240653"/>
    </source>
</evidence>
<dbReference type="EMBL" id="PXYL01000019">
    <property type="protein sequence ID" value="PSJ56222.1"/>
    <property type="molecule type" value="Genomic_DNA"/>
</dbReference>
<gene>
    <name evidence="1" type="ORF">C7I85_24895</name>
</gene>
<name>A0A2P7S196_9HYPH</name>
<dbReference type="SUPFAM" id="SSF109604">
    <property type="entry name" value="HD-domain/PDEase-like"/>
    <property type="match status" value="1"/>
</dbReference>
<reference evidence="1 2" key="1">
    <citation type="submission" date="2018-03" db="EMBL/GenBank/DDBJ databases">
        <title>The draft genome of Mesorhizobium soli JCM 19897.</title>
        <authorList>
            <person name="Li L."/>
            <person name="Liu L."/>
            <person name="Liang L."/>
            <person name="Wang T."/>
            <person name="Zhang X."/>
        </authorList>
    </citation>
    <scope>NUCLEOTIDE SEQUENCE [LARGE SCALE GENOMIC DNA]</scope>
    <source>
        <strain evidence="1 2">JCM 19897</strain>
    </source>
</reference>
<protein>
    <recommendedName>
        <fullName evidence="3">Metal-dependent phosphohydrolase</fullName>
    </recommendedName>
</protein>
<organism evidence="1 2">
    <name type="scientific">Pseudaminobacter soli</name>
    <name type="common">ex Li et al. 2025</name>
    <dbReference type="NCBI Taxonomy" id="1295366"/>
    <lineage>
        <taxon>Bacteria</taxon>
        <taxon>Pseudomonadati</taxon>
        <taxon>Pseudomonadota</taxon>
        <taxon>Alphaproteobacteria</taxon>
        <taxon>Hyphomicrobiales</taxon>
        <taxon>Phyllobacteriaceae</taxon>
        <taxon>Pseudaminobacter</taxon>
    </lineage>
</organism>
<sequence length="143" mass="15687">MTLFEKALSIALAAHLGQIGHDGREYVRHVLRVAAAVSSANEELIALLHDVPEKSNVTIDQLRAEGFPFQVVDAVDALTRRDQEDYLEFVKRAASNPSALPVKIADLRDNLAATEGTEGAEKYERALQLLGIEPNPNVNSRSR</sequence>
<dbReference type="RefSeq" id="WP_106726706.1">
    <property type="nucleotide sequence ID" value="NZ_PXYL01000019.1"/>
</dbReference>
<evidence type="ECO:0000313" key="1">
    <source>
        <dbReference type="EMBL" id="PSJ56222.1"/>
    </source>
</evidence>